<feature type="region of interest" description="Disordered" evidence="1">
    <location>
        <begin position="153"/>
        <end position="180"/>
    </location>
</feature>
<feature type="compositionally biased region" description="Basic and acidic residues" evidence="1">
    <location>
        <begin position="62"/>
        <end position="81"/>
    </location>
</feature>
<keyword evidence="3" id="KW-1185">Reference proteome</keyword>
<gene>
    <name evidence="2" type="ORF">QBC38DRAFT_349572</name>
</gene>
<sequence>MDVTKLVMEMQDTLSTIRTTLASLNTSEHDAKLDELELKRDNTIKKLLNDFSAESEVLTQQRKAERDEIAERRRREDEEREIRRRLEDEELAARDHKEDEVRDGKLLAQTNVVEEETDNLMIQIEEEAQRVIEEGHRKLKALEEKRQELNRLIDEQLKAPLPQMPRRRSRRGSSMPPAMA</sequence>
<reference evidence="2" key="1">
    <citation type="journal article" date="2023" name="Mol. Phylogenet. Evol.">
        <title>Genome-scale phylogeny and comparative genomics of the fungal order Sordariales.</title>
        <authorList>
            <person name="Hensen N."/>
            <person name="Bonometti L."/>
            <person name="Westerberg I."/>
            <person name="Brannstrom I.O."/>
            <person name="Guillou S."/>
            <person name="Cros-Aarteil S."/>
            <person name="Calhoun S."/>
            <person name="Haridas S."/>
            <person name="Kuo A."/>
            <person name="Mondo S."/>
            <person name="Pangilinan J."/>
            <person name="Riley R."/>
            <person name="LaButti K."/>
            <person name="Andreopoulos B."/>
            <person name="Lipzen A."/>
            <person name="Chen C."/>
            <person name="Yan M."/>
            <person name="Daum C."/>
            <person name="Ng V."/>
            <person name="Clum A."/>
            <person name="Steindorff A."/>
            <person name="Ohm R.A."/>
            <person name="Martin F."/>
            <person name="Silar P."/>
            <person name="Natvig D.O."/>
            <person name="Lalanne C."/>
            <person name="Gautier V."/>
            <person name="Ament-Velasquez S.L."/>
            <person name="Kruys A."/>
            <person name="Hutchinson M.I."/>
            <person name="Powell A.J."/>
            <person name="Barry K."/>
            <person name="Miller A.N."/>
            <person name="Grigoriev I.V."/>
            <person name="Debuchy R."/>
            <person name="Gladieux P."/>
            <person name="Hiltunen Thoren M."/>
            <person name="Johannesson H."/>
        </authorList>
    </citation>
    <scope>NUCLEOTIDE SEQUENCE</scope>
    <source>
        <strain evidence="2">CBS 990.96</strain>
    </source>
</reference>
<evidence type="ECO:0000313" key="2">
    <source>
        <dbReference type="EMBL" id="KAK4221562.1"/>
    </source>
</evidence>
<proteinExistence type="predicted"/>
<evidence type="ECO:0000313" key="3">
    <source>
        <dbReference type="Proteomes" id="UP001301958"/>
    </source>
</evidence>
<name>A0AAN6YS94_9PEZI</name>
<reference evidence="2" key="2">
    <citation type="submission" date="2023-05" db="EMBL/GenBank/DDBJ databases">
        <authorList>
            <consortium name="Lawrence Berkeley National Laboratory"/>
            <person name="Steindorff A."/>
            <person name="Hensen N."/>
            <person name="Bonometti L."/>
            <person name="Westerberg I."/>
            <person name="Brannstrom I.O."/>
            <person name="Guillou S."/>
            <person name="Cros-Aarteil S."/>
            <person name="Calhoun S."/>
            <person name="Haridas S."/>
            <person name="Kuo A."/>
            <person name="Mondo S."/>
            <person name="Pangilinan J."/>
            <person name="Riley R."/>
            <person name="Labutti K."/>
            <person name="Andreopoulos B."/>
            <person name="Lipzen A."/>
            <person name="Chen C."/>
            <person name="Yanf M."/>
            <person name="Daum C."/>
            <person name="Ng V."/>
            <person name="Clum A."/>
            <person name="Ohm R."/>
            <person name="Martin F."/>
            <person name="Silar P."/>
            <person name="Natvig D."/>
            <person name="Lalanne C."/>
            <person name="Gautier V."/>
            <person name="Ament-Velasquez S.L."/>
            <person name="Kruys A."/>
            <person name="Hutchinson M.I."/>
            <person name="Powell A.J."/>
            <person name="Barry K."/>
            <person name="Miller A.N."/>
            <person name="Grigoriev I.V."/>
            <person name="Debuchy R."/>
            <person name="Gladieux P."/>
            <person name="Thoren M.H."/>
            <person name="Johannesson H."/>
        </authorList>
    </citation>
    <scope>NUCLEOTIDE SEQUENCE</scope>
    <source>
        <strain evidence="2">CBS 990.96</strain>
    </source>
</reference>
<accession>A0AAN6YS94</accession>
<dbReference type="Proteomes" id="UP001301958">
    <property type="component" value="Unassembled WGS sequence"/>
</dbReference>
<evidence type="ECO:0000256" key="1">
    <source>
        <dbReference type="SAM" id="MobiDB-lite"/>
    </source>
</evidence>
<comment type="caution">
    <text evidence="2">The sequence shown here is derived from an EMBL/GenBank/DDBJ whole genome shotgun (WGS) entry which is preliminary data.</text>
</comment>
<protein>
    <submittedName>
        <fullName evidence="2">Uncharacterized protein</fullName>
    </submittedName>
</protein>
<feature type="non-terminal residue" evidence="2">
    <location>
        <position position="180"/>
    </location>
</feature>
<dbReference type="AlphaFoldDB" id="A0AAN6YS94"/>
<organism evidence="2 3">
    <name type="scientific">Podospora fimiseda</name>
    <dbReference type="NCBI Taxonomy" id="252190"/>
    <lineage>
        <taxon>Eukaryota</taxon>
        <taxon>Fungi</taxon>
        <taxon>Dikarya</taxon>
        <taxon>Ascomycota</taxon>
        <taxon>Pezizomycotina</taxon>
        <taxon>Sordariomycetes</taxon>
        <taxon>Sordariomycetidae</taxon>
        <taxon>Sordariales</taxon>
        <taxon>Podosporaceae</taxon>
        <taxon>Podospora</taxon>
    </lineage>
</organism>
<dbReference type="EMBL" id="MU865535">
    <property type="protein sequence ID" value="KAK4221562.1"/>
    <property type="molecule type" value="Genomic_DNA"/>
</dbReference>
<feature type="region of interest" description="Disordered" evidence="1">
    <location>
        <begin position="56"/>
        <end position="81"/>
    </location>
</feature>